<dbReference type="SMART" id="SM00530">
    <property type="entry name" value="HTH_XRE"/>
    <property type="match status" value="1"/>
</dbReference>
<dbReference type="PANTHER" id="PTHR46558">
    <property type="entry name" value="TRACRIPTIONAL REGULATORY PROTEIN-RELATED-RELATED"/>
    <property type="match status" value="1"/>
</dbReference>
<dbReference type="PROSITE" id="PS50943">
    <property type="entry name" value="HTH_CROC1"/>
    <property type="match status" value="1"/>
</dbReference>
<dbReference type="PANTHER" id="PTHR46558:SF13">
    <property type="entry name" value="HTH-TYPE TRANSCRIPTIONAL REGULATOR IMMR"/>
    <property type="match status" value="1"/>
</dbReference>
<evidence type="ECO:0000313" key="3">
    <source>
        <dbReference type="EMBL" id="SDH68955.1"/>
    </source>
</evidence>
<name>A0A1G8EGC2_9GAMM</name>
<keyword evidence="1 3" id="KW-0238">DNA-binding</keyword>
<dbReference type="EMBL" id="FNDG01000006">
    <property type="protein sequence ID" value="SDH68955.1"/>
    <property type="molecule type" value="Genomic_DNA"/>
</dbReference>
<organism evidence="3 4">
    <name type="scientific">Phytopseudomonas flavescens</name>
    <dbReference type="NCBI Taxonomy" id="29435"/>
    <lineage>
        <taxon>Bacteria</taxon>
        <taxon>Pseudomonadati</taxon>
        <taxon>Pseudomonadota</taxon>
        <taxon>Gammaproteobacteria</taxon>
        <taxon>Pseudomonadales</taxon>
        <taxon>Pseudomonadaceae</taxon>
        <taxon>Phytopseudomonas</taxon>
    </lineage>
</organism>
<accession>A0A1G8EGC2</accession>
<evidence type="ECO:0000256" key="1">
    <source>
        <dbReference type="ARBA" id="ARBA00023125"/>
    </source>
</evidence>
<proteinExistence type="predicted"/>
<dbReference type="InterPro" id="IPR010982">
    <property type="entry name" value="Lambda_DNA-bd_dom_sf"/>
</dbReference>
<dbReference type="GO" id="GO:0003677">
    <property type="term" value="F:DNA binding"/>
    <property type="evidence" value="ECO:0007669"/>
    <property type="project" value="UniProtKB-KW"/>
</dbReference>
<dbReference type="InterPro" id="IPR001387">
    <property type="entry name" value="Cro/C1-type_HTH"/>
</dbReference>
<dbReference type="Pfam" id="PF01381">
    <property type="entry name" value="HTH_3"/>
    <property type="match status" value="1"/>
</dbReference>
<reference evidence="3 4" key="1">
    <citation type="submission" date="2016-10" db="EMBL/GenBank/DDBJ databases">
        <authorList>
            <person name="de Groot N.N."/>
        </authorList>
    </citation>
    <scope>NUCLEOTIDE SEQUENCE [LARGE SCALE GENOMIC DNA]</scope>
    <source>
        <strain evidence="3 4">LMG 18387</strain>
    </source>
</reference>
<gene>
    <name evidence="3" type="ORF">SAMN05216588_106212</name>
</gene>
<dbReference type="AlphaFoldDB" id="A0A1G8EGC2"/>
<feature type="domain" description="HTH cro/C1-type" evidence="2">
    <location>
        <begin position="8"/>
        <end position="65"/>
    </location>
</feature>
<sequence>MNSFGSRLRALRDTRNWSQEQLGFELGVTKATISKWETDKARPGLDTLLKIRALFAEQSVSLDFLGGSEGIKAAEQSADYTPDPRRAQSSDELQLLLLFRNLPKQRRQGLLKLLGG</sequence>
<protein>
    <submittedName>
        <fullName evidence="3">DNA-binding transcriptional regulator, XRE-family HTH domain</fullName>
    </submittedName>
</protein>
<dbReference type="STRING" id="29435.SAMN05216588_106212"/>
<dbReference type="Proteomes" id="UP000198606">
    <property type="component" value="Unassembled WGS sequence"/>
</dbReference>
<dbReference type="RefSeq" id="WP_084304528.1">
    <property type="nucleotide sequence ID" value="NZ_FNDG01000006.1"/>
</dbReference>
<dbReference type="SUPFAM" id="SSF47413">
    <property type="entry name" value="lambda repressor-like DNA-binding domains"/>
    <property type="match status" value="1"/>
</dbReference>
<dbReference type="CDD" id="cd00093">
    <property type="entry name" value="HTH_XRE"/>
    <property type="match status" value="1"/>
</dbReference>
<evidence type="ECO:0000313" key="4">
    <source>
        <dbReference type="Proteomes" id="UP000198606"/>
    </source>
</evidence>
<evidence type="ECO:0000259" key="2">
    <source>
        <dbReference type="PROSITE" id="PS50943"/>
    </source>
</evidence>
<dbReference type="Gene3D" id="1.10.260.40">
    <property type="entry name" value="lambda repressor-like DNA-binding domains"/>
    <property type="match status" value="1"/>
</dbReference>